<feature type="transmembrane region" description="Helical" evidence="1">
    <location>
        <begin position="62"/>
        <end position="84"/>
    </location>
</feature>
<keyword evidence="3" id="KW-1185">Reference proteome</keyword>
<evidence type="ECO:0000313" key="3">
    <source>
        <dbReference type="Proteomes" id="UP001228690"/>
    </source>
</evidence>
<evidence type="ECO:0000313" key="2">
    <source>
        <dbReference type="EMBL" id="WGK69810.1"/>
    </source>
</evidence>
<keyword evidence="1" id="KW-0472">Membrane</keyword>
<reference evidence="2 3" key="1">
    <citation type="submission" date="2023-04" db="EMBL/GenBank/DDBJ databases">
        <title>Spirochaete genome identified in red abalone sample constitutes a novel genus.</title>
        <authorList>
            <person name="Sharma S.P."/>
            <person name="Purcell C.M."/>
            <person name="Hyde J.R."/>
            <person name="Severin A.J."/>
        </authorList>
    </citation>
    <scope>NUCLEOTIDE SEQUENCE [LARGE SCALE GENOMIC DNA]</scope>
    <source>
        <strain evidence="2 3">SP-2023</strain>
    </source>
</reference>
<feature type="transmembrane region" description="Helical" evidence="1">
    <location>
        <begin position="208"/>
        <end position="229"/>
    </location>
</feature>
<keyword evidence="1" id="KW-0812">Transmembrane</keyword>
<dbReference type="RefSeq" id="WP_326928002.1">
    <property type="nucleotide sequence ID" value="NZ_CP123443.1"/>
</dbReference>
<dbReference type="EMBL" id="CP123443">
    <property type="protein sequence ID" value="WGK69810.1"/>
    <property type="molecule type" value="Genomic_DNA"/>
</dbReference>
<feature type="transmembrane region" description="Helical" evidence="1">
    <location>
        <begin position="330"/>
        <end position="351"/>
    </location>
</feature>
<feature type="transmembrane region" description="Helical" evidence="1">
    <location>
        <begin position="118"/>
        <end position="141"/>
    </location>
</feature>
<feature type="transmembrane region" description="Helical" evidence="1">
    <location>
        <begin position="452"/>
        <end position="471"/>
    </location>
</feature>
<sequence>MNLREVTVNLTDSQKEMTLRYLPAHVRLGIDHSILVRYYPKIYDIMNYREITFPWRAQWLKLFAALIFTVFVALPGLACLHAYLHRPLYRPLPKYLPGKSKRQGEQKQLRKKSSGRSLFKAIISSCHSQFPFLLLFLLLFISSLPVTLSRGVSDVADAWLGGWWAENFARYGFLQGYVETGDNTPPFAFWLLGLLRLIAGDSYTRLHLLYKVSLIIFGLFACGQIFFLAKYYTRGQKSVQIYFPWLLAMFGYLSLVLPISHGYQDIYYMPFLLASFHALARNRFFVASMHFFLAVSWKWQPLLLLPFYLVYLINRLCSQRLLHRWYRSSLTWQAILPIILGFTSFTLLLGIDYPLNLVKIFMRHGSLNYDAINLSWLASYLQQFQEILITVGKWLFIVIFILLILNFLLCNKIYTKIKCKKDLNLKHFVEHSVLFILAYFLFNTGIHQNHLLIAYPLLLILPIFSFSSGVIRLKYLPFALFWLLYQNTILWYYNSSEIDPIVYIFIIILSEIDPIVYTFIIVLSIGYFLGYFYDMLRKRAY</sequence>
<name>A0ABY8MKC0_9SPIO</name>
<proteinExistence type="predicted"/>
<feature type="transmembrane region" description="Helical" evidence="1">
    <location>
        <begin position="500"/>
        <end position="533"/>
    </location>
</feature>
<accession>A0ABY8MKC0</accession>
<evidence type="ECO:0000256" key="1">
    <source>
        <dbReference type="SAM" id="Phobius"/>
    </source>
</evidence>
<organism evidence="2 3">
    <name type="scientific">Candidatus Haliotispira prima</name>
    <dbReference type="NCBI Taxonomy" id="3034016"/>
    <lineage>
        <taxon>Bacteria</taxon>
        <taxon>Pseudomonadati</taxon>
        <taxon>Spirochaetota</taxon>
        <taxon>Spirochaetia</taxon>
        <taxon>Spirochaetales</taxon>
        <taxon>Spirochaetaceae</taxon>
        <taxon>Candidatus Haliotispira</taxon>
    </lineage>
</organism>
<dbReference type="Proteomes" id="UP001228690">
    <property type="component" value="Chromosome"/>
</dbReference>
<feature type="transmembrane region" description="Helical" evidence="1">
    <location>
        <begin position="387"/>
        <end position="408"/>
    </location>
</feature>
<feature type="transmembrane region" description="Helical" evidence="1">
    <location>
        <begin position="428"/>
        <end position="446"/>
    </location>
</feature>
<keyword evidence="1" id="KW-1133">Transmembrane helix</keyword>
<gene>
    <name evidence="2" type="ORF">P0082_02805</name>
</gene>
<protein>
    <recommendedName>
        <fullName evidence="4">Glycosyltransferase RgtA/B/C/D-like domain-containing protein</fullName>
    </recommendedName>
</protein>
<evidence type="ECO:0008006" key="4">
    <source>
        <dbReference type="Google" id="ProtNLM"/>
    </source>
</evidence>
<feature type="transmembrane region" description="Helical" evidence="1">
    <location>
        <begin position="241"/>
        <end position="259"/>
    </location>
</feature>
<feature type="transmembrane region" description="Helical" evidence="1">
    <location>
        <begin position="478"/>
        <end position="494"/>
    </location>
</feature>
<feature type="transmembrane region" description="Helical" evidence="1">
    <location>
        <begin position="299"/>
        <end position="318"/>
    </location>
</feature>